<organism evidence="1 2">
    <name type="scientific">Ditylenchus dipsaci</name>
    <dbReference type="NCBI Taxonomy" id="166011"/>
    <lineage>
        <taxon>Eukaryota</taxon>
        <taxon>Metazoa</taxon>
        <taxon>Ecdysozoa</taxon>
        <taxon>Nematoda</taxon>
        <taxon>Chromadorea</taxon>
        <taxon>Rhabditida</taxon>
        <taxon>Tylenchina</taxon>
        <taxon>Tylenchomorpha</taxon>
        <taxon>Sphaerularioidea</taxon>
        <taxon>Anguinidae</taxon>
        <taxon>Anguininae</taxon>
        <taxon>Ditylenchus</taxon>
    </lineage>
</organism>
<dbReference type="WBParaSite" id="jg25406">
    <property type="protein sequence ID" value="jg25406"/>
    <property type="gene ID" value="jg25406"/>
</dbReference>
<reference evidence="2" key="1">
    <citation type="submission" date="2022-11" db="UniProtKB">
        <authorList>
            <consortium name="WormBaseParasite"/>
        </authorList>
    </citation>
    <scope>IDENTIFICATION</scope>
</reference>
<name>A0A915E264_9BILA</name>
<sequence length="184" mass="20301">MSSPGVNVAISEDNTQNTTGERVREWKPKFADVVGVTMVIKHWLLSVQTERVGAEKLLADNIKHQLNSSLVFEPLPVTLSRVASLKGSNNNLEVIGSITNLQVEAPDTSRPSSNISKRRKSVRVVPNERTNHTNVDQPDTIAVALNGTVSKLKTLLDATKTTTLKRDKRQSFKIYQRVNSISDG</sequence>
<accession>A0A915E264</accession>
<evidence type="ECO:0000313" key="2">
    <source>
        <dbReference type="WBParaSite" id="jg25406"/>
    </source>
</evidence>
<dbReference type="AlphaFoldDB" id="A0A915E264"/>
<protein>
    <submittedName>
        <fullName evidence="2">Uncharacterized protein</fullName>
    </submittedName>
</protein>
<proteinExistence type="predicted"/>
<keyword evidence="1" id="KW-1185">Reference proteome</keyword>
<evidence type="ECO:0000313" key="1">
    <source>
        <dbReference type="Proteomes" id="UP000887574"/>
    </source>
</evidence>
<dbReference type="Proteomes" id="UP000887574">
    <property type="component" value="Unplaced"/>
</dbReference>